<keyword evidence="2" id="KW-1133">Transmembrane helix</keyword>
<dbReference type="Proteomes" id="UP000326759">
    <property type="component" value="Unassembled WGS sequence"/>
</dbReference>
<feature type="transmembrane region" description="Helical" evidence="2">
    <location>
        <begin position="202"/>
        <end position="220"/>
    </location>
</feature>
<evidence type="ECO:0000256" key="2">
    <source>
        <dbReference type="SAM" id="Phobius"/>
    </source>
</evidence>
<feature type="transmembrane region" description="Helical" evidence="2">
    <location>
        <begin position="226"/>
        <end position="248"/>
    </location>
</feature>
<protein>
    <submittedName>
        <fullName evidence="3">Transmembrane protein C9orf91-like protein</fullName>
    </submittedName>
</protein>
<organism evidence="3 4">
    <name type="scientific">Armadillidium nasatum</name>
    <dbReference type="NCBI Taxonomy" id="96803"/>
    <lineage>
        <taxon>Eukaryota</taxon>
        <taxon>Metazoa</taxon>
        <taxon>Ecdysozoa</taxon>
        <taxon>Arthropoda</taxon>
        <taxon>Crustacea</taxon>
        <taxon>Multicrustacea</taxon>
        <taxon>Malacostraca</taxon>
        <taxon>Eumalacostraca</taxon>
        <taxon>Peracarida</taxon>
        <taxon>Isopoda</taxon>
        <taxon>Oniscidea</taxon>
        <taxon>Crinocheta</taxon>
        <taxon>Armadillidiidae</taxon>
        <taxon>Armadillidium</taxon>
    </lineage>
</organism>
<dbReference type="PANTHER" id="PTHR31193">
    <property type="entry name" value="TRANSMEMBRANE PROTEIN C9ORF91"/>
    <property type="match status" value="1"/>
</dbReference>
<comment type="caution">
    <text evidence="3">The sequence shown here is derived from an EMBL/GenBank/DDBJ whole genome shotgun (WGS) entry which is preliminary data.</text>
</comment>
<proteinExistence type="predicted"/>
<keyword evidence="2 3" id="KW-0812">Transmembrane</keyword>
<name>A0A5N5TPC1_9CRUS</name>
<evidence type="ECO:0000313" key="4">
    <source>
        <dbReference type="Proteomes" id="UP000326759"/>
    </source>
</evidence>
<feature type="region of interest" description="Disordered" evidence="1">
    <location>
        <begin position="60"/>
        <end position="87"/>
    </location>
</feature>
<feature type="region of interest" description="Disordered" evidence="1">
    <location>
        <begin position="383"/>
        <end position="402"/>
    </location>
</feature>
<keyword evidence="2" id="KW-0472">Membrane</keyword>
<evidence type="ECO:0000256" key="1">
    <source>
        <dbReference type="SAM" id="MobiDB-lite"/>
    </source>
</evidence>
<dbReference type="InterPro" id="IPR028054">
    <property type="entry name" value="DUF4481"/>
</dbReference>
<sequence>MSTENAKNTAESPKGWVQFDEENSSTFDENQSPTSAVNDSPAVLETQPVQVTLENNRTNVDSTVHSPTKGMSRSNTEPLNGSLHSTSVPLRREASSVNISPLNPAHLQNVPLSESTVTRPPRNFNDRPPVRQGFANGDVIVTILPQNSSLPWITPAKFRPELVPEELMAQGLTLTVEDYVHVMSQLINDHRFTLYNICYKRILMAWITLAFIILLCILFANFQHFAMFGAGIAWLMVNAGAIFLCMWIKIKLNKNLERCLSRINMQLMKHKILLGVDDRGKISCHKINLCFIYFDPHECIGKLQQLINQDQTVEGLNGNKNVPSLSDRYDIENPDIIITGATNRRITQQQKKAESLLARYSQRWVKLIVRGGLALGIDAADRRRSHGGSLTPSQPQIPPRHMASRQCPCQYIEEHLQEDFPLN</sequence>
<accession>A0A5N5TPC1</accession>
<keyword evidence="4" id="KW-1185">Reference proteome</keyword>
<feature type="compositionally biased region" description="Polar residues" evidence="1">
    <location>
        <begin position="1"/>
        <end position="11"/>
    </location>
</feature>
<feature type="region of interest" description="Disordered" evidence="1">
    <location>
        <begin position="1"/>
        <end position="42"/>
    </location>
</feature>
<feature type="compositionally biased region" description="Polar residues" evidence="1">
    <location>
        <begin position="24"/>
        <end position="38"/>
    </location>
</feature>
<dbReference type="PANTHER" id="PTHR31193:SF1">
    <property type="entry name" value="TRANSMEMBRANE PROTEIN 268"/>
    <property type="match status" value="1"/>
</dbReference>
<dbReference type="AlphaFoldDB" id="A0A5N5TPC1"/>
<dbReference type="EMBL" id="SEYY01000095">
    <property type="protein sequence ID" value="KAB7508018.1"/>
    <property type="molecule type" value="Genomic_DNA"/>
</dbReference>
<dbReference type="Pfam" id="PF14800">
    <property type="entry name" value="DUF4481"/>
    <property type="match status" value="1"/>
</dbReference>
<dbReference type="OrthoDB" id="8250049at2759"/>
<reference evidence="3 4" key="1">
    <citation type="journal article" date="2019" name="PLoS Biol.">
        <title>Sex chromosomes control vertical transmission of feminizing Wolbachia symbionts in an isopod.</title>
        <authorList>
            <person name="Becking T."/>
            <person name="Chebbi M.A."/>
            <person name="Giraud I."/>
            <person name="Moumen B."/>
            <person name="Laverre T."/>
            <person name="Caubet Y."/>
            <person name="Peccoud J."/>
            <person name="Gilbert C."/>
            <person name="Cordaux R."/>
        </authorList>
    </citation>
    <scope>NUCLEOTIDE SEQUENCE [LARGE SCALE GENOMIC DNA]</scope>
    <source>
        <strain evidence="3">ANa2</strain>
        <tissue evidence="3">Whole body excluding digestive tract and cuticle</tissue>
    </source>
</reference>
<gene>
    <name evidence="3" type="ORF">Anas_08262</name>
</gene>
<evidence type="ECO:0000313" key="3">
    <source>
        <dbReference type="EMBL" id="KAB7508018.1"/>
    </source>
</evidence>